<dbReference type="Gene3D" id="3.40.50.720">
    <property type="entry name" value="NAD(P)-binding Rossmann-like Domain"/>
    <property type="match status" value="1"/>
</dbReference>
<dbReference type="eggNOG" id="ENOG502QSRK">
    <property type="taxonomic scope" value="Eukaryota"/>
</dbReference>
<dbReference type="SUPFAM" id="SSF51735">
    <property type="entry name" value="NAD(P)-binding Rossmann-fold domains"/>
    <property type="match status" value="1"/>
</dbReference>
<proteinExistence type="inferred from homology"/>
<dbReference type="InParanoid" id="C1EAI0"/>
<dbReference type="PANTHER" id="PTHR43574">
    <property type="entry name" value="EPIMERASE-RELATED"/>
    <property type="match status" value="1"/>
</dbReference>
<evidence type="ECO:0000313" key="4">
    <source>
        <dbReference type="Proteomes" id="UP000002009"/>
    </source>
</evidence>
<gene>
    <name evidence="3" type="ORF">MICPUN_101484</name>
</gene>
<sequence length="293" mass="31429">MSSCTFATPRVEVIRSRGSPLSARAARSSSSSKFPAASVIGQTNTDTSHERLLSLGVFPRLKEKAGDEQYPFVVFSAPPSGSEDYAAEVEAALKYWDGSGAFVFTSSTAVYAGKDGEPCDESTPQFEIGESPRADRLLKAEAAVLAAGGSVVRLAGLYHSQRGAHMYFLKTPSLASNADGLVNLIHYEDAAAACVDVLVAQFEGRTGGGEVFLATDGVPVTRKEMVECCLESDAYDGNMPEFTEDNGPLGKSMNNPQTREKLGWVPVHASFVEFVEAGATDSFYPKRRKSTWK</sequence>
<dbReference type="FunCoup" id="C1EAI0">
    <property type="interactions" value="446"/>
</dbReference>
<evidence type="ECO:0000256" key="1">
    <source>
        <dbReference type="ARBA" id="ARBA00007637"/>
    </source>
</evidence>
<protein>
    <recommendedName>
        <fullName evidence="5">NAD(P)-binding domain-containing protein</fullName>
    </recommendedName>
</protein>
<evidence type="ECO:0000256" key="2">
    <source>
        <dbReference type="ARBA" id="ARBA00023027"/>
    </source>
</evidence>
<name>C1EAI0_MICCC</name>
<evidence type="ECO:0008006" key="5">
    <source>
        <dbReference type="Google" id="ProtNLM"/>
    </source>
</evidence>
<organism evidence="3 4">
    <name type="scientific">Micromonas commoda (strain RCC299 / NOUM17 / CCMP2709)</name>
    <name type="common">Picoplanktonic green alga</name>
    <dbReference type="NCBI Taxonomy" id="296587"/>
    <lineage>
        <taxon>Eukaryota</taxon>
        <taxon>Viridiplantae</taxon>
        <taxon>Chlorophyta</taxon>
        <taxon>Mamiellophyceae</taxon>
        <taxon>Mamiellales</taxon>
        <taxon>Mamiellaceae</taxon>
        <taxon>Micromonas</taxon>
    </lineage>
</organism>
<dbReference type="GeneID" id="8245241"/>
<dbReference type="RefSeq" id="XP_002503604.1">
    <property type="nucleotide sequence ID" value="XM_002503558.1"/>
</dbReference>
<keyword evidence="2" id="KW-0520">NAD</keyword>
<comment type="similarity">
    <text evidence="1">Belongs to the NAD(P)-dependent epimerase/dehydratase family.</text>
</comment>
<dbReference type="AlphaFoldDB" id="C1EAI0"/>
<dbReference type="OrthoDB" id="674948at2759"/>
<dbReference type="InterPro" id="IPR036291">
    <property type="entry name" value="NAD(P)-bd_dom_sf"/>
</dbReference>
<accession>C1EAI0</accession>
<reference evidence="3 4" key="1">
    <citation type="journal article" date="2009" name="Science">
        <title>Green evolution and dynamic adaptations revealed by genomes of the marine picoeukaryotes Micromonas.</title>
        <authorList>
            <person name="Worden A.Z."/>
            <person name="Lee J.H."/>
            <person name="Mock T."/>
            <person name="Rouze P."/>
            <person name="Simmons M.P."/>
            <person name="Aerts A.L."/>
            <person name="Allen A.E."/>
            <person name="Cuvelier M.L."/>
            <person name="Derelle E."/>
            <person name="Everett M.V."/>
            <person name="Foulon E."/>
            <person name="Grimwood J."/>
            <person name="Gundlach H."/>
            <person name="Henrissat B."/>
            <person name="Napoli C."/>
            <person name="McDonald S.M."/>
            <person name="Parker M.S."/>
            <person name="Rombauts S."/>
            <person name="Salamov A."/>
            <person name="Von Dassow P."/>
            <person name="Badger J.H."/>
            <person name="Coutinho P.M."/>
            <person name="Demir E."/>
            <person name="Dubchak I."/>
            <person name="Gentemann C."/>
            <person name="Eikrem W."/>
            <person name="Gready J.E."/>
            <person name="John U."/>
            <person name="Lanier W."/>
            <person name="Lindquist E.A."/>
            <person name="Lucas S."/>
            <person name="Mayer K.F."/>
            <person name="Moreau H."/>
            <person name="Not F."/>
            <person name="Otillar R."/>
            <person name="Panaud O."/>
            <person name="Pangilinan J."/>
            <person name="Paulsen I."/>
            <person name="Piegu B."/>
            <person name="Poliakov A."/>
            <person name="Robbens S."/>
            <person name="Schmutz J."/>
            <person name="Toulza E."/>
            <person name="Wyss T."/>
            <person name="Zelensky A."/>
            <person name="Zhou K."/>
            <person name="Armbrust E.V."/>
            <person name="Bhattacharya D."/>
            <person name="Goodenough U.W."/>
            <person name="Van de Peer Y."/>
            <person name="Grigoriev I.V."/>
        </authorList>
    </citation>
    <scope>NUCLEOTIDE SEQUENCE [LARGE SCALE GENOMIC DNA]</scope>
    <source>
        <strain evidence="4">RCC299 / NOUM17</strain>
    </source>
</reference>
<evidence type="ECO:0000313" key="3">
    <source>
        <dbReference type="EMBL" id="ACO64862.1"/>
    </source>
</evidence>
<dbReference type="OMA" id="DHHEELV"/>
<keyword evidence="4" id="KW-1185">Reference proteome</keyword>
<dbReference type="KEGG" id="mis:MICPUN_101484"/>
<dbReference type="Proteomes" id="UP000002009">
    <property type="component" value="Chromosome 7"/>
</dbReference>
<dbReference type="EMBL" id="CP001328">
    <property type="protein sequence ID" value="ACO64862.1"/>
    <property type="molecule type" value="Genomic_DNA"/>
</dbReference>